<name>A0ABY2TRQ6_9SPIR</name>
<keyword evidence="3" id="KW-1185">Reference proteome</keyword>
<dbReference type="Proteomes" id="UP000310168">
    <property type="component" value="Unassembled WGS sequence"/>
</dbReference>
<evidence type="ECO:0000313" key="2">
    <source>
        <dbReference type="EMBL" id="TKZ35278.1"/>
    </source>
</evidence>
<comment type="caution">
    <text evidence="2">The sequence shown here is derived from an EMBL/GenBank/DDBJ whole genome shotgun (WGS) entry which is preliminary data.</text>
</comment>
<gene>
    <name evidence="2" type="ORF">EZH24_06145</name>
</gene>
<keyword evidence="1" id="KW-0732">Signal</keyword>
<feature type="signal peptide" evidence="1">
    <location>
        <begin position="1"/>
        <end position="23"/>
    </location>
</feature>
<organism evidence="2 3">
    <name type="scientific">Brachyspira catarrhinii</name>
    <dbReference type="NCBI Taxonomy" id="2528966"/>
    <lineage>
        <taxon>Bacteria</taxon>
        <taxon>Pseudomonadati</taxon>
        <taxon>Spirochaetota</taxon>
        <taxon>Spirochaetia</taxon>
        <taxon>Brachyspirales</taxon>
        <taxon>Brachyspiraceae</taxon>
        <taxon>Brachyspira</taxon>
    </lineage>
</organism>
<feature type="chain" id="PRO_5046210189" evidence="1">
    <location>
        <begin position="24"/>
        <end position="221"/>
    </location>
</feature>
<proteinExistence type="predicted"/>
<reference evidence="2 3" key="1">
    <citation type="journal article" date="2019" name="Anaerobe">
        <title>Brachyspira catarrhinii sp. nov., an anaerobic intestinal spirochaete isolated from vervet monkeys may have been misidentified as Brachyspira aalborgi in previous studies.</title>
        <authorList>
            <person name="Phillips N.D."/>
            <person name="La T."/>
            <person name="Hampson D.J."/>
        </authorList>
    </citation>
    <scope>NUCLEOTIDE SEQUENCE [LARGE SCALE GENOMIC DNA]</scope>
    <source>
        <strain evidence="2 3">Z12</strain>
    </source>
</reference>
<evidence type="ECO:0000256" key="1">
    <source>
        <dbReference type="SAM" id="SignalP"/>
    </source>
</evidence>
<evidence type="ECO:0000313" key="3">
    <source>
        <dbReference type="Proteomes" id="UP000310168"/>
    </source>
</evidence>
<sequence length="221" mass="25734">MRNLFILLSIFSFIFLNSCKAYVYDSSDNNLYYVVRYNSESSKIDRITANSVLNTDNLYVYSESGYNYSLQNVRQVVQKFEENYMQMTNIYGAHTDVDNNGKIKLLFVDINGNNIGDSVVMGYFLPNDLIYGNANNGEILYMDINLLNYSPEVIAGTVLHEFQHLINFNVNYLKNGHEMSLWLNECLSESTSVLFDDNIVKSRINEFNNINYYCFYTWNNH</sequence>
<dbReference type="EMBL" id="SJDU01000128">
    <property type="protein sequence ID" value="TKZ35278.1"/>
    <property type="molecule type" value="Genomic_DNA"/>
</dbReference>
<protein>
    <submittedName>
        <fullName evidence="2">Peptidase M30</fullName>
    </submittedName>
</protein>
<accession>A0ABY2TRQ6</accession>
<feature type="non-terminal residue" evidence="2">
    <location>
        <position position="221"/>
    </location>
</feature>